<evidence type="ECO:0000313" key="2">
    <source>
        <dbReference type="Proteomes" id="UP000655420"/>
    </source>
</evidence>
<gene>
    <name evidence="1" type="ORF">H0I76_07125</name>
</gene>
<accession>A0A8J7SDP0</accession>
<protein>
    <recommendedName>
        <fullName evidence="3">Phytanoyl-CoA dioxygenase</fullName>
    </recommendedName>
</protein>
<comment type="caution">
    <text evidence="1">The sequence shown here is derived from an EMBL/GenBank/DDBJ whole genome shotgun (WGS) entry which is preliminary data.</text>
</comment>
<sequence>MTDAALAAAFFSRGWAGFPHDPEIAAWASAARPVAGDLLADPDLRARWLRCGGTWFAGVNVLPNDDRGAVPDAGVPPVSGAVVDFVRDRLGLAAFAWDRAQISICLPGYPAAPSEDESAAAFRFRRDRDAAHVDGLARDAARRRTIGEVHGFILGIPLTQAPRDAAPLVVWEGSHEIIRSALKARLAGVPVERWALEDITDAYTAARGQVFETCRRVAVHALPGECYLVHRLALHGVAPWGDAEPSGLRAIAYFRPDPYPGRDPAWWLDDK</sequence>
<dbReference type="SUPFAM" id="SSF51197">
    <property type="entry name" value="Clavaminate synthase-like"/>
    <property type="match status" value="1"/>
</dbReference>
<dbReference type="EMBL" id="JAEHHL010000002">
    <property type="protein sequence ID" value="MBK0398956.1"/>
    <property type="molecule type" value="Genomic_DNA"/>
</dbReference>
<dbReference type="RefSeq" id="WP_200608713.1">
    <property type="nucleotide sequence ID" value="NZ_JAEHHL010000002.1"/>
</dbReference>
<reference evidence="1" key="1">
    <citation type="submission" date="2020-12" db="EMBL/GenBank/DDBJ databases">
        <title>Bacterial taxonomy.</title>
        <authorList>
            <person name="Pan X."/>
        </authorList>
    </citation>
    <scope>NUCLEOTIDE SEQUENCE</scope>
    <source>
        <strain evidence="1">M0105</strain>
    </source>
</reference>
<proteinExistence type="predicted"/>
<keyword evidence="2" id="KW-1185">Reference proteome</keyword>
<evidence type="ECO:0000313" key="1">
    <source>
        <dbReference type="EMBL" id="MBK0398956.1"/>
    </source>
</evidence>
<dbReference type="Proteomes" id="UP000655420">
    <property type="component" value="Unassembled WGS sequence"/>
</dbReference>
<organism evidence="1 2">
    <name type="scientific">Thermohalobaculum xanthum</name>
    <dbReference type="NCBI Taxonomy" id="2753746"/>
    <lineage>
        <taxon>Bacteria</taxon>
        <taxon>Pseudomonadati</taxon>
        <taxon>Pseudomonadota</taxon>
        <taxon>Alphaproteobacteria</taxon>
        <taxon>Rhodobacterales</taxon>
        <taxon>Paracoccaceae</taxon>
        <taxon>Thermohalobaculum</taxon>
    </lineage>
</organism>
<evidence type="ECO:0008006" key="3">
    <source>
        <dbReference type="Google" id="ProtNLM"/>
    </source>
</evidence>
<dbReference type="AlphaFoldDB" id="A0A8J7SDP0"/>
<name>A0A8J7SDP0_9RHOB</name>